<evidence type="ECO:0000313" key="2">
    <source>
        <dbReference type="EMBL" id="KAF0683782.1"/>
    </source>
</evidence>
<feature type="region of interest" description="Disordered" evidence="1">
    <location>
        <begin position="794"/>
        <end position="815"/>
    </location>
</feature>
<dbReference type="EMBL" id="CAADRA010007392">
    <property type="protein sequence ID" value="VFU00808.1"/>
    <property type="molecule type" value="Genomic_DNA"/>
</dbReference>
<feature type="region of interest" description="Disordered" evidence="1">
    <location>
        <begin position="864"/>
        <end position="890"/>
    </location>
</feature>
<gene>
    <name evidence="3" type="primary">Aste57867_24166</name>
    <name evidence="2" type="ORF">As57867_024092</name>
    <name evidence="3" type="ORF">ASTE57867_24166</name>
</gene>
<organism evidence="3 4">
    <name type="scientific">Aphanomyces stellatus</name>
    <dbReference type="NCBI Taxonomy" id="120398"/>
    <lineage>
        <taxon>Eukaryota</taxon>
        <taxon>Sar</taxon>
        <taxon>Stramenopiles</taxon>
        <taxon>Oomycota</taxon>
        <taxon>Saprolegniomycetes</taxon>
        <taxon>Saprolegniales</taxon>
        <taxon>Verrucalvaceae</taxon>
        <taxon>Aphanomyces</taxon>
    </lineage>
</organism>
<sequence length="956" mass="103166">MRPSKKSSFERHKSIKDVRVAMTRQPSIIDAMLSSTLSKSSLHDSKGRLTDTMRQSVRTTMAAQLIKTLSRKSVGSTISSAAKTVHAAHSIAKKYSIEEEPSSLAAALPKLAVHEEHVEELRQAVIRLVADGEVKVEKSPGEHVSYDRQGDLKYYTDENLKQRLSMRVHPLLSRISRLFWRMIVCESGPDAEHDDGLSMEFDGYQNLMVRIHKVLIELFDLDESKLLIKEDWVRDTNASHVLPYELFHLSLFELIDIWCDSLDPDDYCNLLFLIFNGIARMQGSEFVLMRLQDVQYTDVVEELHMRPLTACQIELRLDEIDQALAAQAAAEAAAKAAKAARDAAPPPDPPIEASSEALPPPDTTNGSDNAEEFALNIPSGLMGNDRTVADIRPTKLHKVKMVTHAPSAEPTYRPDAVASVKPDLSHRPDGDLNSFHAPPKHKTSTLAQAPAPPPHDAVDTAKPPPVEPPSPRHASNSGRPLNQVVPATDMDNVLAHANASAHMSLTPHHNPQFDGQIRHASLARAPPPRKSNARNPNLKEPNKSFYKQYPTPRTSSVDGFSIISYGMAAQPGNDLTSIEPTPVPTPEPVAPLASVVGAGASNDGRTSFSLAGAKSPRGHPLWKPKRPMNNDTNNRFGLGVSPGNVSGGDIFAVKGLGGRGDGQVLTGGHPFNYAAASPTPTMDMGPLSGFGIGIQFGKPHYKPPKDVPNRPITGIVMAKRDSFNGIGVSGMGGHATAVPSLSQQFKQGELRPAAQFNNDRNMGGRNGRRLSKKAGAYASEMVQDLAALSFGTSRQAPTRGANGGRPPLAGPPMSPTVRDVGEMRLGSPSAYAKIYRGGQRMVSHLTSQHVDRDSNFDGQLVAQRMAADPPESPRRPQTYGNRSNSPRKPAAMDRNMASLKLNAQAIGSTNTDPASRPRGPVGGTVVRKPLASKAPTQELGQGIDVLARALQRPAGG</sequence>
<reference evidence="3 4" key="1">
    <citation type="submission" date="2019-03" db="EMBL/GenBank/DDBJ databases">
        <authorList>
            <person name="Gaulin E."/>
            <person name="Dumas B."/>
        </authorList>
    </citation>
    <scope>NUCLEOTIDE SEQUENCE [LARGE SCALE GENOMIC DNA]</scope>
    <source>
        <strain evidence="3">CBS 568.67</strain>
    </source>
</reference>
<feature type="region of interest" description="Disordered" evidence="1">
    <location>
        <begin position="904"/>
        <end position="937"/>
    </location>
</feature>
<dbReference type="Proteomes" id="UP000332933">
    <property type="component" value="Unassembled WGS sequence"/>
</dbReference>
<evidence type="ECO:0000256" key="1">
    <source>
        <dbReference type="SAM" id="MobiDB-lite"/>
    </source>
</evidence>
<keyword evidence="4" id="KW-1185">Reference proteome</keyword>
<dbReference type="OrthoDB" id="73493at2759"/>
<feature type="region of interest" description="Disordered" evidence="1">
    <location>
        <begin position="403"/>
        <end position="484"/>
    </location>
</feature>
<feature type="compositionally biased region" description="Pro residues" evidence="1">
    <location>
        <begin position="462"/>
        <end position="471"/>
    </location>
</feature>
<dbReference type="EMBL" id="VJMH01007366">
    <property type="protein sequence ID" value="KAF0683782.1"/>
    <property type="molecule type" value="Genomic_DNA"/>
</dbReference>
<dbReference type="AlphaFoldDB" id="A0A485LPQ7"/>
<evidence type="ECO:0000313" key="3">
    <source>
        <dbReference type="EMBL" id="VFU00808.1"/>
    </source>
</evidence>
<feature type="region of interest" description="Disordered" evidence="1">
    <location>
        <begin position="523"/>
        <end position="551"/>
    </location>
</feature>
<reference evidence="2" key="2">
    <citation type="submission" date="2019-06" db="EMBL/GenBank/DDBJ databases">
        <title>Genomics analysis of Aphanomyces spp. identifies a new class of oomycete effector associated with host adaptation.</title>
        <authorList>
            <person name="Gaulin E."/>
        </authorList>
    </citation>
    <scope>NUCLEOTIDE SEQUENCE</scope>
    <source>
        <strain evidence="2">CBS 578.67</strain>
    </source>
</reference>
<evidence type="ECO:0000313" key="4">
    <source>
        <dbReference type="Proteomes" id="UP000332933"/>
    </source>
</evidence>
<accession>A0A485LPQ7</accession>
<name>A0A485LPQ7_9STRA</name>
<feature type="region of interest" description="Disordered" evidence="1">
    <location>
        <begin position="337"/>
        <end position="370"/>
    </location>
</feature>
<protein>
    <submittedName>
        <fullName evidence="3">Aste57867_24166 protein</fullName>
    </submittedName>
</protein>
<proteinExistence type="predicted"/>